<accession>A0A6M3LNI2</accession>
<dbReference type="AlphaFoldDB" id="A0A6M3LNI2"/>
<gene>
    <name evidence="1" type="ORF">MM415A03736_0007</name>
    <name evidence="2" type="ORF">MM415B07323_0005</name>
</gene>
<dbReference type="EMBL" id="MT143436">
    <property type="protein sequence ID" value="QJA96816.1"/>
    <property type="molecule type" value="Genomic_DNA"/>
</dbReference>
<organism evidence="2">
    <name type="scientific">viral metagenome</name>
    <dbReference type="NCBI Taxonomy" id="1070528"/>
    <lineage>
        <taxon>unclassified sequences</taxon>
        <taxon>metagenomes</taxon>
        <taxon>organismal metagenomes</taxon>
    </lineage>
</organism>
<protein>
    <submittedName>
        <fullName evidence="2">Uncharacterized protein</fullName>
    </submittedName>
</protein>
<evidence type="ECO:0000313" key="2">
    <source>
        <dbReference type="EMBL" id="QJA96816.1"/>
    </source>
</evidence>
<name>A0A6M3LNI2_9ZZZZ</name>
<sequence length="198" mass="22954">MTYFVQSGKIKYPKGKTTYSQPIGSTCDETKFPMDYKKGEYISLEEGELKIMNKEIGKHLETAGKEANKKQREIIEQSDLLESQLKELEKLGTIIYQGQLSHGIHGVLHDPDKLKQFLTNFYHKIRKEEQKSKILAIEKKMLKDPDFPINKLIQKEREKIIEIIKVADEKREDGMGSISKVRYATPLELKKDILTKLK</sequence>
<dbReference type="EMBL" id="MT141792">
    <property type="protein sequence ID" value="QJA70434.1"/>
    <property type="molecule type" value="Genomic_DNA"/>
</dbReference>
<evidence type="ECO:0000313" key="1">
    <source>
        <dbReference type="EMBL" id="QJA70434.1"/>
    </source>
</evidence>
<reference evidence="2" key="1">
    <citation type="submission" date="2020-03" db="EMBL/GenBank/DDBJ databases">
        <title>The deep terrestrial virosphere.</title>
        <authorList>
            <person name="Holmfeldt K."/>
            <person name="Nilsson E."/>
            <person name="Simone D."/>
            <person name="Lopez-Fernandez M."/>
            <person name="Wu X."/>
            <person name="de Brujin I."/>
            <person name="Lundin D."/>
            <person name="Andersson A."/>
            <person name="Bertilsson S."/>
            <person name="Dopson M."/>
        </authorList>
    </citation>
    <scope>NUCLEOTIDE SEQUENCE</scope>
    <source>
        <strain evidence="1">MM415A03736</strain>
        <strain evidence="2">MM415B07323</strain>
    </source>
</reference>
<proteinExistence type="predicted"/>